<gene>
    <name evidence="3" type="ORF">J1899_19140</name>
</gene>
<sequence length="158" mass="17983">MIIREIEKKDNKVIEAIIKESLESVQLNIQGTAYFDPQLGTLFEHYQSLKNSKYWVAELDHEVVGGIGIGVFDEDKGICELQKLYLKDKVQGKGYANLLMKTALAYASQHYNSCYLETRHELKAAGGLYQKYGFKLLSEPILGSEHSAMDAWYLKELN</sequence>
<dbReference type="CDD" id="cd04301">
    <property type="entry name" value="NAT_SF"/>
    <property type="match status" value="1"/>
</dbReference>
<dbReference type="Proteomes" id="UP000679247">
    <property type="component" value="Chromosome"/>
</dbReference>
<reference evidence="3 4" key="1">
    <citation type="submission" date="2021-03" db="EMBL/GenBank/DDBJ databases">
        <title>The first data on the complete genome of the tetrodotoxin-producing bacterium.</title>
        <authorList>
            <person name="Melnikova D.I."/>
            <person name="Nijland R."/>
            <person name="Magarlamov T.Y."/>
        </authorList>
    </citation>
    <scope>NUCLEOTIDE SEQUENCE [LARGE SCALE GENOMIC DNA]</scope>
    <source>
        <strain evidence="3 4">1839</strain>
    </source>
</reference>
<dbReference type="InterPro" id="IPR000182">
    <property type="entry name" value="GNAT_dom"/>
</dbReference>
<dbReference type="SUPFAM" id="SSF55729">
    <property type="entry name" value="Acyl-CoA N-acyltransferases (Nat)"/>
    <property type="match status" value="1"/>
</dbReference>
<organism evidence="3 4">
    <name type="scientific">Cytobacillus gottheilii</name>
    <dbReference type="NCBI Taxonomy" id="859144"/>
    <lineage>
        <taxon>Bacteria</taxon>
        <taxon>Bacillati</taxon>
        <taxon>Bacillota</taxon>
        <taxon>Bacilli</taxon>
        <taxon>Bacillales</taxon>
        <taxon>Bacillaceae</taxon>
        <taxon>Cytobacillus</taxon>
    </lineage>
</organism>
<keyword evidence="1" id="KW-0808">Transferase</keyword>
<dbReference type="InterPro" id="IPR050769">
    <property type="entry name" value="NAT_camello-type"/>
</dbReference>
<dbReference type="InterPro" id="IPR016181">
    <property type="entry name" value="Acyl_CoA_acyltransferase"/>
</dbReference>
<name>A0ABX8F9F4_9BACI</name>
<proteinExistence type="predicted"/>
<dbReference type="PANTHER" id="PTHR13947:SF37">
    <property type="entry name" value="LD18367P"/>
    <property type="match status" value="1"/>
</dbReference>
<dbReference type="PANTHER" id="PTHR13947">
    <property type="entry name" value="GNAT FAMILY N-ACETYLTRANSFERASE"/>
    <property type="match status" value="1"/>
</dbReference>
<feature type="domain" description="N-acetyltransferase" evidence="2">
    <location>
        <begin position="1"/>
        <end position="158"/>
    </location>
</feature>
<dbReference type="PROSITE" id="PS51186">
    <property type="entry name" value="GNAT"/>
    <property type="match status" value="1"/>
</dbReference>
<evidence type="ECO:0000256" key="1">
    <source>
        <dbReference type="ARBA" id="ARBA00022679"/>
    </source>
</evidence>
<accession>A0ABX8F9F4</accession>
<evidence type="ECO:0000313" key="3">
    <source>
        <dbReference type="EMBL" id="QVY61056.1"/>
    </source>
</evidence>
<dbReference type="RefSeq" id="WP_066442713.1">
    <property type="nucleotide sequence ID" value="NZ_CANKUS010000013.1"/>
</dbReference>
<protein>
    <submittedName>
        <fullName evidence="3">GNAT family N-acetyltransferase</fullName>
    </submittedName>
</protein>
<dbReference type="EMBL" id="CP071709">
    <property type="protein sequence ID" value="QVY61056.1"/>
    <property type="molecule type" value="Genomic_DNA"/>
</dbReference>
<dbReference type="Pfam" id="PF00583">
    <property type="entry name" value="Acetyltransf_1"/>
    <property type="match status" value="1"/>
</dbReference>
<dbReference type="Gene3D" id="3.40.630.30">
    <property type="match status" value="1"/>
</dbReference>
<keyword evidence="4" id="KW-1185">Reference proteome</keyword>
<evidence type="ECO:0000313" key="4">
    <source>
        <dbReference type="Proteomes" id="UP000679247"/>
    </source>
</evidence>
<evidence type="ECO:0000259" key="2">
    <source>
        <dbReference type="PROSITE" id="PS51186"/>
    </source>
</evidence>